<dbReference type="OrthoDB" id="3235815at2759"/>
<comment type="caution">
    <text evidence="1">The sequence shown here is derived from an EMBL/GenBank/DDBJ whole genome shotgun (WGS) entry which is preliminary data.</text>
</comment>
<dbReference type="InterPro" id="IPR032675">
    <property type="entry name" value="LRR_dom_sf"/>
</dbReference>
<accession>A0A8H6Y0F7</accession>
<protein>
    <submittedName>
        <fullName evidence="1">F-box domain-containing protein</fullName>
    </submittedName>
</protein>
<sequence length="582" mass="65185">MNSESTDTDSESSFQAVGTSRTTLRAATATRFEAQQTVDEEIAWHYTQIGLLKAKRNAMAPISALPNELMTRIFTIFAAESNSLFNLKWTKIIYVCHHWYALAQAAHPLWGYIDLSSGGKYNWMYAQFRRSGAAPLSVKIALYEGWHTDHILSHSDRIHELQLTGEAKHVYDMITRMPNHNFPMLSSLSLDPSYKLQDLPVDFVQALPNALFDGRLPSLRELKLISIAFPPRSLSDLTTLSLSDCNDSSTGLRMAFGDVLDMLSSSPRLCSLKLNGISPPITHQDYPTLDLPDLDHLRLRGMVTACTAMLNHLRFSAQTNVHILPWGIGSGVDVRDILVPIRKHIRSPGAQTPFLLHIDRDPGHCALSLCRRTECHSSFDCDSACALLLNSHPSSEAALRQIIAKFLKAIPESVTHLDVCLGSNLGEASWKAIVPLLPALETVYIYVYPSAGAGLRALNELESLDPVRRTFPSVRHLYVSAFRHLDVEDETVTMVRTGLEGYVRARFDNGTPLETLEFEDQHCRFAFGDAVEESLERMFPLMQGQILRNGVLYDPVKLKKEREEQAALVRARMLELGLEIDF</sequence>
<gene>
    <name evidence="1" type="ORF">MSAN_01607000</name>
</gene>
<evidence type="ECO:0000313" key="1">
    <source>
        <dbReference type="EMBL" id="KAF7351738.1"/>
    </source>
</evidence>
<dbReference type="Gene3D" id="3.80.10.10">
    <property type="entry name" value="Ribonuclease Inhibitor"/>
    <property type="match status" value="1"/>
</dbReference>
<keyword evidence="2" id="KW-1185">Reference proteome</keyword>
<evidence type="ECO:0000313" key="2">
    <source>
        <dbReference type="Proteomes" id="UP000623467"/>
    </source>
</evidence>
<dbReference type="SUPFAM" id="SSF52047">
    <property type="entry name" value="RNI-like"/>
    <property type="match status" value="1"/>
</dbReference>
<reference evidence="1" key="1">
    <citation type="submission" date="2020-05" db="EMBL/GenBank/DDBJ databases">
        <title>Mycena genomes resolve the evolution of fungal bioluminescence.</title>
        <authorList>
            <person name="Tsai I.J."/>
        </authorList>
    </citation>
    <scope>NUCLEOTIDE SEQUENCE</scope>
    <source>
        <strain evidence="1">160909Yilan</strain>
    </source>
</reference>
<name>A0A8H6Y0F7_9AGAR</name>
<dbReference type="EMBL" id="JACAZH010000013">
    <property type="protein sequence ID" value="KAF7351738.1"/>
    <property type="molecule type" value="Genomic_DNA"/>
</dbReference>
<dbReference type="Proteomes" id="UP000623467">
    <property type="component" value="Unassembled WGS sequence"/>
</dbReference>
<organism evidence="1 2">
    <name type="scientific">Mycena sanguinolenta</name>
    <dbReference type="NCBI Taxonomy" id="230812"/>
    <lineage>
        <taxon>Eukaryota</taxon>
        <taxon>Fungi</taxon>
        <taxon>Dikarya</taxon>
        <taxon>Basidiomycota</taxon>
        <taxon>Agaricomycotina</taxon>
        <taxon>Agaricomycetes</taxon>
        <taxon>Agaricomycetidae</taxon>
        <taxon>Agaricales</taxon>
        <taxon>Marasmiineae</taxon>
        <taxon>Mycenaceae</taxon>
        <taxon>Mycena</taxon>
    </lineage>
</organism>
<dbReference type="AlphaFoldDB" id="A0A8H6Y0F7"/>
<proteinExistence type="predicted"/>